<evidence type="ECO:0000313" key="2">
    <source>
        <dbReference type="Proteomes" id="UP001498469"/>
    </source>
</evidence>
<evidence type="ECO:0000313" key="1">
    <source>
        <dbReference type="EMBL" id="MEF2114632.1"/>
    </source>
</evidence>
<keyword evidence="2" id="KW-1185">Reference proteome</keyword>
<accession>A0ABU7UTD7</accession>
<name>A0ABU7UTD7_9CLOT</name>
<organism evidence="1 2">
    <name type="scientific">Clostridium frigoriphilum</name>
    <dbReference type="NCBI Taxonomy" id="443253"/>
    <lineage>
        <taxon>Bacteria</taxon>
        <taxon>Bacillati</taxon>
        <taxon>Bacillota</taxon>
        <taxon>Clostridia</taxon>
        <taxon>Eubacteriales</taxon>
        <taxon>Clostridiaceae</taxon>
        <taxon>Clostridium</taxon>
    </lineage>
</organism>
<proteinExistence type="predicted"/>
<gene>
    <name evidence="1" type="ORF">SJI18_20295</name>
</gene>
<dbReference type="RefSeq" id="WP_216255029.1">
    <property type="nucleotide sequence ID" value="NZ_JAZHFS010000026.1"/>
</dbReference>
<dbReference type="Proteomes" id="UP001498469">
    <property type="component" value="Unassembled WGS sequence"/>
</dbReference>
<dbReference type="EMBL" id="JAZHFS010000026">
    <property type="protein sequence ID" value="MEF2114632.1"/>
    <property type="molecule type" value="Genomic_DNA"/>
</dbReference>
<reference evidence="1 2" key="1">
    <citation type="submission" date="2023-11" db="EMBL/GenBank/DDBJ databases">
        <title>Draft genome sequence of a psychrophilic Clostridium strain from permafrost water brine.</title>
        <authorList>
            <person name="Shcherbakova V.A."/>
            <person name="Trubitsyn V.E."/>
            <person name="Zakharyuk A.G."/>
        </authorList>
    </citation>
    <scope>NUCLEOTIDE SEQUENCE [LARGE SCALE GENOMIC DNA]</scope>
    <source>
        <strain evidence="1 2">14F</strain>
    </source>
</reference>
<sequence length="65" mass="7426">MKQENYNGKIKVLKIAIQNGVENMMIKLLAIVPYEGLRELLKDICSKYEKIVMDIEIADLDGSIQ</sequence>
<comment type="caution">
    <text evidence="1">The sequence shown here is derived from an EMBL/GenBank/DDBJ whole genome shotgun (WGS) entry which is preliminary data.</text>
</comment>
<protein>
    <submittedName>
        <fullName evidence="1">Uncharacterized protein</fullName>
    </submittedName>
</protein>